<dbReference type="STRING" id="1653334.GA0071312_1726"/>
<keyword evidence="4" id="KW-1185">Reference proteome</keyword>
<gene>
    <name evidence="2" type="ORF">GA0071312_1726</name>
    <name evidence="1" type="ORF">HLUCCO17_16040</name>
</gene>
<organism evidence="1 3">
    <name type="scientific">Saliniramus fredricksonii</name>
    <dbReference type="NCBI Taxonomy" id="1653334"/>
    <lineage>
        <taxon>Bacteria</taxon>
        <taxon>Pseudomonadati</taxon>
        <taxon>Pseudomonadota</taxon>
        <taxon>Alphaproteobacteria</taxon>
        <taxon>Hyphomicrobiales</taxon>
        <taxon>Salinarimonadaceae</taxon>
        <taxon>Saliniramus</taxon>
    </lineage>
</organism>
<accession>A0A0P7XXH6</accession>
<sequence>MSARPGTEGALIRLQGATLCGTLPPLLREPTRRSAHVMRCARDMAGRTECGAQHGLIRFGDFGRLNQYRHVVLDQPALTIPRLNNGFLFRRFQGTCNKP</sequence>
<evidence type="ECO:0000313" key="3">
    <source>
        <dbReference type="Proteomes" id="UP000050497"/>
    </source>
</evidence>
<reference evidence="2 4" key="2">
    <citation type="submission" date="2016-08" db="EMBL/GenBank/DDBJ databases">
        <authorList>
            <person name="Varghese N."/>
            <person name="Submissions Spin"/>
        </authorList>
    </citation>
    <scope>NUCLEOTIDE SEQUENCE [LARGE SCALE GENOMIC DNA]</scope>
    <source>
        <strain evidence="2 4">HL-109</strain>
    </source>
</reference>
<evidence type="ECO:0000313" key="4">
    <source>
        <dbReference type="Proteomes" id="UP000182800"/>
    </source>
</evidence>
<dbReference type="RefSeq" id="WP_131817754.1">
    <property type="nucleotide sequence ID" value="NZ_FMBM01000002.1"/>
</dbReference>
<dbReference type="Proteomes" id="UP000182800">
    <property type="component" value="Unassembled WGS sequence"/>
</dbReference>
<evidence type="ECO:0000313" key="1">
    <source>
        <dbReference type="EMBL" id="KPQ09190.1"/>
    </source>
</evidence>
<evidence type="ECO:0000313" key="2">
    <source>
        <dbReference type="EMBL" id="SCC80798.1"/>
    </source>
</evidence>
<dbReference type="EMBL" id="LJSX01000033">
    <property type="protein sequence ID" value="KPQ09190.1"/>
    <property type="molecule type" value="Genomic_DNA"/>
</dbReference>
<proteinExistence type="predicted"/>
<dbReference type="AlphaFoldDB" id="A0A0P7XXH6"/>
<comment type="caution">
    <text evidence="1">The sequence shown here is derived from an EMBL/GenBank/DDBJ whole genome shotgun (WGS) entry which is preliminary data.</text>
</comment>
<dbReference type="Proteomes" id="UP000050497">
    <property type="component" value="Unassembled WGS sequence"/>
</dbReference>
<reference evidence="1 3" key="1">
    <citation type="submission" date="2015-09" db="EMBL/GenBank/DDBJ databases">
        <title>Identification and resolution of microdiversity through metagenomic sequencing of parallel consortia.</title>
        <authorList>
            <person name="Nelson W.C."/>
            <person name="Romine M.F."/>
            <person name="Lindemann S.R."/>
        </authorList>
    </citation>
    <scope>NUCLEOTIDE SEQUENCE [LARGE SCALE GENOMIC DNA]</scope>
    <source>
        <strain evidence="1">HL-109</strain>
    </source>
</reference>
<protein>
    <submittedName>
        <fullName evidence="1">Uncharacterized protein</fullName>
    </submittedName>
</protein>
<name>A0A0P7XXH6_9HYPH</name>
<dbReference type="EMBL" id="FMBM01000002">
    <property type="protein sequence ID" value="SCC80798.1"/>
    <property type="molecule type" value="Genomic_DNA"/>
</dbReference>